<dbReference type="AlphaFoldDB" id="A0A3D8QZI7"/>
<organism evidence="5 6">
    <name type="scientific">Aspergillus mulundensis</name>
    <dbReference type="NCBI Taxonomy" id="1810919"/>
    <lineage>
        <taxon>Eukaryota</taxon>
        <taxon>Fungi</taxon>
        <taxon>Dikarya</taxon>
        <taxon>Ascomycota</taxon>
        <taxon>Pezizomycotina</taxon>
        <taxon>Eurotiomycetes</taxon>
        <taxon>Eurotiomycetidae</taxon>
        <taxon>Eurotiales</taxon>
        <taxon>Aspergillaceae</taxon>
        <taxon>Aspergillus</taxon>
        <taxon>Aspergillus subgen. Nidulantes</taxon>
    </lineage>
</organism>
<feature type="chain" id="PRO_5017630647" description="AMP-dependent synthetase/ligase domain-containing protein" evidence="4">
    <location>
        <begin position="17"/>
        <end position="488"/>
    </location>
</feature>
<dbReference type="InterPro" id="IPR042099">
    <property type="entry name" value="ANL_N_sf"/>
</dbReference>
<dbReference type="Proteomes" id="UP000256690">
    <property type="component" value="Unassembled WGS sequence"/>
</dbReference>
<dbReference type="RefSeq" id="XP_026600155.1">
    <property type="nucleotide sequence ID" value="XM_026751069.1"/>
</dbReference>
<reference evidence="5 6" key="1">
    <citation type="journal article" date="2018" name="IMA Fungus">
        <title>IMA Genome-F 9: Draft genome sequence of Annulohypoxylon stygium, Aspergillus mulundensis, Berkeleyomyces basicola (syn. Thielaviopsis basicola), Ceratocystis smalleyi, two Cercospora beticola strains, Coleophoma cylindrospora, Fusarium fracticaudum, Phialophora cf. hyalina, and Morchella septimelata.</title>
        <authorList>
            <person name="Wingfield B.D."/>
            <person name="Bills G.F."/>
            <person name="Dong Y."/>
            <person name="Huang W."/>
            <person name="Nel W.J."/>
            <person name="Swalarsk-Parry B.S."/>
            <person name="Vaghefi N."/>
            <person name="Wilken P.M."/>
            <person name="An Z."/>
            <person name="de Beer Z.W."/>
            <person name="De Vos L."/>
            <person name="Chen L."/>
            <person name="Duong T.A."/>
            <person name="Gao Y."/>
            <person name="Hammerbacher A."/>
            <person name="Kikkert J.R."/>
            <person name="Li Y."/>
            <person name="Li H."/>
            <person name="Li K."/>
            <person name="Li Q."/>
            <person name="Liu X."/>
            <person name="Ma X."/>
            <person name="Naidoo K."/>
            <person name="Pethybridge S.J."/>
            <person name="Sun J."/>
            <person name="Steenkamp E.T."/>
            <person name="van der Nest M.A."/>
            <person name="van Wyk S."/>
            <person name="Wingfield M.J."/>
            <person name="Xiong C."/>
            <person name="Yue Q."/>
            <person name="Zhang X."/>
        </authorList>
    </citation>
    <scope>NUCLEOTIDE SEQUENCE [LARGE SCALE GENOMIC DNA]</scope>
    <source>
        <strain evidence="5 6">DSM 5745</strain>
    </source>
</reference>
<comment type="similarity">
    <text evidence="3">Belongs to the NRP synthetase family.</text>
</comment>
<keyword evidence="2" id="KW-0597">Phosphoprotein</keyword>
<keyword evidence="6" id="KW-1185">Reference proteome</keyword>
<evidence type="ECO:0000256" key="4">
    <source>
        <dbReference type="SAM" id="SignalP"/>
    </source>
</evidence>
<evidence type="ECO:0000256" key="3">
    <source>
        <dbReference type="ARBA" id="ARBA00029454"/>
    </source>
</evidence>
<dbReference type="SUPFAM" id="SSF56801">
    <property type="entry name" value="Acetyl-CoA synthetase-like"/>
    <property type="match status" value="1"/>
</dbReference>
<dbReference type="InterPro" id="IPR023213">
    <property type="entry name" value="CAT-like_dom_sf"/>
</dbReference>
<name>A0A3D8QZI7_9EURO</name>
<dbReference type="PANTHER" id="PTHR45398:SF1">
    <property type="entry name" value="ENZYME, PUTATIVE (JCVI)-RELATED"/>
    <property type="match status" value="1"/>
</dbReference>
<comment type="caution">
    <text evidence="5">The sequence shown here is derived from an EMBL/GenBank/DDBJ whole genome shotgun (WGS) entry which is preliminary data.</text>
</comment>
<dbReference type="InterPro" id="IPR045851">
    <property type="entry name" value="AMP-bd_C_sf"/>
</dbReference>
<evidence type="ECO:0000256" key="2">
    <source>
        <dbReference type="ARBA" id="ARBA00022553"/>
    </source>
</evidence>
<dbReference type="EMBL" id="PVWQ01000012">
    <property type="protein sequence ID" value="RDW67187.1"/>
    <property type="molecule type" value="Genomic_DNA"/>
</dbReference>
<keyword evidence="1" id="KW-0596">Phosphopantetheine</keyword>
<dbReference type="Gene3D" id="3.30.300.30">
    <property type="match status" value="1"/>
</dbReference>
<proteinExistence type="inferred from homology"/>
<feature type="signal peptide" evidence="4">
    <location>
        <begin position="1"/>
        <end position="16"/>
    </location>
</feature>
<dbReference type="GeneID" id="38119423"/>
<dbReference type="Gene3D" id="3.40.50.12780">
    <property type="entry name" value="N-terminal domain of ligase-like"/>
    <property type="match status" value="1"/>
</dbReference>
<dbReference type="OrthoDB" id="416786at2759"/>
<sequence>MRWLTVITLVFGGCVCVPSEDQCLTDLAGGMRQYRGNWTCLTPSSLRLFRPEDVPDLKTFCLGGKSLTQTHVDAWADNVRFTNSYDSAETCFCTAGVVDAATWEPAIPPGAIGAVSELVVEGPARRADGHVDRLYRTGDLVQCGDDGIIRLIGRRDTRVKLLAARGLGEIEYHLQSCFPDCEEAVAEVIVPSNAEVRAMLVSLAYTPGAHQGEEEVPRGLPRGCCLETPTEASKRTSAAILGQLHRRVPVYIVPAVVFLLSKVPLTGTGKINRRELRQVAASLVQNFGRAGAAFYMGAGLNVGGDVFGIDDDSFHLSGDCITAIQSAAKAKAAGLSITAIVAGKAIVGIVSASTKTQTAKATGVKTDITEPLPPSPIQNLFFDTIETGLNYFNQSSFLRLFQKHQNREGRRSPTWSSQARCILSAQFHRDENGTRRQRVQNGVNESYILHCHMVETVEDKDAFRVVSEAQRLLDILNGLLLRADLIST</sequence>
<dbReference type="STRING" id="1810919.A0A3D8QZI7"/>
<dbReference type="PANTHER" id="PTHR45398">
    <property type="match status" value="1"/>
</dbReference>
<keyword evidence="4" id="KW-0732">Signal</keyword>
<evidence type="ECO:0000313" key="5">
    <source>
        <dbReference type="EMBL" id="RDW67187.1"/>
    </source>
</evidence>
<gene>
    <name evidence="5" type="ORF">DSM5745_09053</name>
</gene>
<dbReference type="Gene3D" id="3.30.559.10">
    <property type="entry name" value="Chloramphenicol acetyltransferase-like domain"/>
    <property type="match status" value="1"/>
</dbReference>
<evidence type="ECO:0000313" key="6">
    <source>
        <dbReference type="Proteomes" id="UP000256690"/>
    </source>
</evidence>
<protein>
    <recommendedName>
        <fullName evidence="7">AMP-dependent synthetase/ligase domain-containing protein</fullName>
    </recommendedName>
</protein>
<accession>A0A3D8QZI7</accession>
<evidence type="ECO:0000256" key="1">
    <source>
        <dbReference type="ARBA" id="ARBA00022450"/>
    </source>
</evidence>
<evidence type="ECO:0008006" key="7">
    <source>
        <dbReference type="Google" id="ProtNLM"/>
    </source>
</evidence>